<reference evidence="2 4" key="1">
    <citation type="submission" date="2019-03" db="EMBL/GenBank/DDBJ databases">
        <title>Genomic Encyclopedia of Type Strains, Phase IV (KMG-IV): sequencing the most valuable type-strain genomes for metagenomic binning, comparative biology and taxonomic classification.</title>
        <authorList>
            <person name="Goeker M."/>
        </authorList>
    </citation>
    <scope>NUCLEOTIDE SEQUENCE [LARGE SCALE GENOMIC DNA]</scope>
    <source>
        <strain evidence="2 4">DSM 17474</strain>
    </source>
</reference>
<dbReference type="AlphaFoldDB" id="A0AAE9H0F2"/>
<keyword evidence="4" id="KW-1185">Reference proteome</keyword>
<proteinExistence type="predicted"/>
<evidence type="ECO:0000313" key="3">
    <source>
        <dbReference type="EMBL" id="UOO78669.1"/>
    </source>
</evidence>
<protein>
    <recommendedName>
        <fullName evidence="6">VCBS repeat protein</fullName>
    </recommendedName>
</protein>
<keyword evidence="1" id="KW-0732">Signal</keyword>
<dbReference type="RefSeq" id="WP_132953255.1">
    <property type="nucleotide sequence ID" value="NZ_CP091507.1"/>
</dbReference>
<evidence type="ECO:0000313" key="5">
    <source>
        <dbReference type="Proteomes" id="UP000829756"/>
    </source>
</evidence>
<evidence type="ECO:0000313" key="2">
    <source>
        <dbReference type="EMBL" id="TCP07829.1"/>
    </source>
</evidence>
<reference evidence="3" key="3">
    <citation type="journal article" date="2022" name="Res Sq">
        <title>Evolution of multicellular longitudinally dividing oral cavity symbionts (Neisseriaceae).</title>
        <authorList>
            <person name="Nyongesa S."/>
            <person name="Weber P."/>
            <person name="Bernet E."/>
            <person name="Pullido F."/>
            <person name="Nieckarz M."/>
            <person name="Delaby M."/>
            <person name="Nieves C."/>
            <person name="Viehboeck T."/>
            <person name="Krause N."/>
            <person name="Rivera-Millot A."/>
            <person name="Nakamura A."/>
            <person name="Vischer N."/>
            <person name="VanNieuwenhze M."/>
            <person name="Brun Y."/>
            <person name="Cava F."/>
            <person name="Bulgheresi S."/>
            <person name="Veyrier F."/>
        </authorList>
    </citation>
    <scope>NUCLEOTIDE SEQUENCE</scope>
    <source>
        <strain evidence="3">1258/02</strain>
    </source>
</reference>
<dbReference type="KEGG" id="usu:LVJ78_08120"/>
<dbReference type="EMBL" id="SLXE01000006">
    <property type="protein sequence ID" value="TCP07829.1"/>
    <property type="molecule type" value="Genomic_DNA"/>
</dbReference>
<evidence type="ECO:0000313" key="4">
    <source>
        <dbReference type="Proteomes" id="UP000294721"/>
    </source>
</evidence>
<feature type="chain" id="PRO_5042291968" description="VCBS repeat protein" evidence="1">
    <location>
        <begin position="17"/>
        <end position="238"/>
    </location>
</feature>
<evidence type="ECO:0000256" key="1">
    <source>
        <dbReference type="SAM" id="SignalP"/>
    </source>
</evidence>
<feature type="signal peptide" evidence="1">
    <location>
        <begin position="1"/>
        <end position="16"/>
    </location>
</feature>
<dbReference type="EMBL" id="CP091507">
    <property type="protein sequence ID" value="UOO78669.1"/>
    <property type="molecule type" value="Genomic_DNA"/>
</dbReference>
<dbReference type="Proteomes" id="UP000294721">
    <property type="component" value="Unassembled WGS sequence"/>
</dbReference>
<reference evidence="3" key="2">
    <citation type="submission" date="2021-12" db="EMBL/GenBank/DDBJ databases">
        <authorList>
            <person name="Veyrier F.J."/>
        </authorList>
    </citation>
    <scope>NUCLEOTIDE SEQUENCE</scope>
    <source>
        <strain evidence="3">1258/02</strain>
    </source>
</reference>
<gene>
    <name evidence="2" type="ORF">EV680_10670</name>
    <name evidence="3" type="ORF">LVJ78_08120</name>
</gene>
<sequence>MKQLIIFAILMPAAVAAEMKLPAALQQAVPPGWAATHYASGDLNGDQRADAALIIQQQNPALRLKNEGLGADVLDTNPRRLLVLVRENKGYRLLAQSPDSLLPPQASLEAPCLQDPLDEKAQDEAVIGIKRGRLWLNVSYWLSCGSYETQINRYQFRYQNGVMRLIGADGLSFSRASHDESYYSANFLNGKVKMVTGVNQSRAEHHRPRERWTQLAHTPETDLQRMQALPNLWKTEDD</sequence>
<organism evidence="3 5">
    <name type="scientific">Uruburuella suis</name>
    <dbReference type="NCBI Taxonomy" id="252130"/>
    <lineage>
        <taxon>Bacteria</taxon>
        <taxon>Pseudomonadati</taxon>
        <taxon>Pseudomonadota</taxon>
        <taxon>Betaproteobacteria</taxon>
        <taxon>Neisseriales</taxon>
        <taxon>Neisseriaceae</taxon>
        <taxon>Uruburuella</taxon>
    </lineage>
</organism>
<dbReference type="Proteomes" id="UP000829756">
    <property type="component" value="Chromosome"/>
</dbReference>
<accession>A0AAE9H0F2</accession>
<name>A0AAE9H0F2_9NEIS</name>
<evidence type="ECO:0008006" key="6">
    <source>
        <dbReference type="Google" id="ProtNLM"/>
    </source>
</evidence>